<dbReference type="PROSITE" id="PS51318">
    <property type="entry name" value="TAT"/>
    <property type="match status" value="1"/>
</dbReference>
<protein>
    <submittedName>
        <fullName evidence="1">Uncharacterized protein</fullName>
    </submittedName>
</protein>
<dbReference type="InterPro" id="IPR006311">
    <property type="entry name" value="TAT_signal"/>
</dbReference>
<evidence type="ECO:0000313" key="1">
    <source>
        <dbReference type="EMBL" id="GHH83767.1"/>
    </source>
</evidence>
<reference evidence="1" key="2">
    <citation type="submission" date="2020-09" db="EMBL/GenBank/DDBJ databases">
        <authorList>
            <person name="Sun Q."/>
            <person name="Zhou Y."/>
        </authorList>
    </citation>
    <scope>NUCLEOTIDE SEQUENCE</scope>
    <source>
        <strain evidence="1">CGMCC 4.7403</strain>
    </source>
</reference>
<accession>A0A919GF51</accession>
<comment type="caution">
    <text evidence="1">The sequence shown here is derived from an EMBL/GenBank/DDBJ whole genome shotgun (WGS) entry which is preliminary data.</text>
</comment>
<dbReference type="RefSeq" id="WP_189781252.1">
    <property type="nucleotide sequence ID" value="NZ_BNAT01000003.1"/>
</dbReference>
<dbReference type="AlphaFoldDB" id="A0A919GF51"/>
<reference evidence="1" key="1">
    <citation type="journal article" date="2014" name="Int. J. Syst. Evol. Microbiol.">
        <title>Complete genome sequence of Corynebacterium casei LMG S-19264T (=DSM 44701T), isolated from a smear-ripened cheese.</title>
        <authorList>
            <consortium name="US DOE Joint Genome Institute (JGI-PGF)"/>
            <person name="Walter F."/>
            <person name="Albersmeier A."/>
            <person name="Kalinowski J."/>
            <person name="Ruckert C."/>
        </authorList>
    </citation>
    <scope>NUCLEOTIDE SEQUENCE</scope>
    <source>
        <strain evidence="1">CGMCC 4.7403</strain>
    </source>
</reference>
<name>A0A919GF51_9ACTN</name>
<dbReference type="EMBL" id="BNAT01000003">
    <property type="protein sequence ID" value="GHH83767.1"/>
    <property type="molecule type" value="Genomic_DNA"/>
</dbReference>
<dbReference type="Proteomes" id="UP000603227">
    <property type="component" value="Unassembled WGS sequence"/>
</dbReference>
<gene>
    <name evidence="1" type="ORF">GCM10017771_11200</name>
</gene>
<organism evidence="1 2">
    <name type="scientific">Streptomyces capitiformicae</name>
    <dbReference type="NCBI Taxonomy" id="2014920"/>
    <lineage>
        <taxon>Bacteria</taxon>
        <taxon>Bacillati</taxon>
        <taxon>Actinomycetota</taxon>
        <taxon>Actinomycetes</taxon>
        <taxon>Kitasatosporales</taxon>
        <taxon>Streptomycetaceae</taxon>
        <taxon>Streptomyces</taxon>
    </lineage>
</organism>
<sequence length="98" mass="9895">MSIAPAAVGVEQIVRRPFATATALAVLAGGATAGTGAAAPVAQAATTTLPNPLDSSAAATGISPVPLPLRHDRQFAWVETDGCHRLRAHPVSTPSRHP</sequence>
<evidence type="ECO:0000313" key="2">
    <source>
        <dbReference type="Proteomes" id="UP000603227"/>
    </source>
</evidence>
<keyword evidence="2" id="KW-1185">Reference proteome</keyword>
<proteinExistence type="predicted"/>